<evidence type="ECO:0000313" key="3">
    <source>
        <dbReference type="Proteomes" id="UP001589896"/>
    </source>
</evidence>
<comment type="caution">
    <text evidence="2">The sequence shown here is derived from an EMBL/GenBank/DDBJ whole genome shotgun (WGS) entry which is preliminary data.</text>
</comment>
<dbReference type="RefSeq" id="WP_386668457.1">
    <property type="nucleotide sequence ID" value="NZ_JBHLTG010000002.1"/>
</dbReference>
<sequence length="202" mass="22896">MKTDFRTERPDLYSPKADGFSVVDVPPFRFAMIDGRGDPNTSPEYAAAVEALYSVSYAAKFASKAELHRDCVVGPLEGLWDAERMASFLDRSKSEWRWTMMIRQPDWIPPELWEHAIAKAAKKRPGVANVRLETFTEGLSVQILHIGSYDDEGPTLARLHDEYLPAHGYAETGRHHEIYLSDPRRVAAAKLKTVLRQPVKTR</sequence>
<dbReference type="Pfam" id="PF06445">
    <property type="entry name" value="GyrI-like"/>
    <property type="match status" value="1"/>
</dbReference>
<dbReference type="Gene3D" id="3.20.80.10">
    <property type="entry name" value="Regulatory factor, effector binding domain"/>
    <property type="match status" value="1"/>
</dbReference>
<dbReference type="Proteomes" id="UP001589896">
    <property type="component" value="Unassembled WGS sequence"/>
</dbReference>
<dbReference type="InterPro" id="IPR011256">
    <property type="entry name" value="Reg_factor_effector_dom_sf"/>
</dbReference>
<dbReference type="PIRSF" id="PIRSF031644">
    <property type="entry name" value="UCP031644"/>
    <property type="match status" value="1"/>
</dbReference>
<dbReference type="InterPro" id="IPR008319">
    <property type="entry name" value="GyrI-like_CCH_Lin2189-like"/>
</dbReference>
<evidence type="ECO:0000313" key="2">
    <source>
        <dbReference type="EMBL" id="MFC0678524.1"/>
    </source>
</evidence>
<organism evidence="2 3">
    <name type="scientific">Lysobacter korlensis</name>
    <dbReference type="NCBI Taxonomy" id="553636"/>
    <lineage>
        <taxon>Bacteria</taxon>
        <taxon>Pseudomonadati</taxon>
        <taxon>Pseudomonadota</taxon>
        <taxon>Gammaproteobacteria</taxon>
        <taxon>Lysobacterales</taxon>
        <taxon>Lysobacteraceae</taxon>
        <taxon>Lysobacter</taxon>
    </lineage>
</organism>
<keyword evidence="3" id="KW-1185">Reference proteome</keyword>
<proteinExistence type="predicted"/>
<gene>
    <name evidence="2" type="ORF">ACFFGH_11810</name>
</gene>
<protein>
    <submittedName>
        <fullName evidence="2">GyrI-like domain-containing protein</fullName>
    </submittedName>
</protein>
<dbReference type="SUPFAM" id="SSF55136">
    <property type="entry name" value="Probable bacterial effector-binding domain"/>
    <property type="match status" value="1"/>
</dbReference>
<evidence type="ECO:0000259" key="1">
    <source>
        <dbReference type="Pfam" id="PF06445"/>
    </source>
</evidence>
<accession>A0ABV6RNF8</accession>
<dbReference type="InterPro" id="IPR029442">
    <property type="entry name" value="GyrI-like"/>
</dbReference>
<feature type="domain" description="GyrI-like small molecule binding" evidence="1">
    <location>
        <begin position="21"/>
        <end position="199"/>
    </location>
</feature>
<reference evidence="2 3" key="1">
    <citation type="submission" date="2024-09" db="EMBL/GenBank/DDBJ databases">
        <authorList>
            <person name="Sun Q."/>
            <person name="Mori K."/>
        </authorList>
    </citation>
    <scope>NUCLEOTIDE SEQUENCE [LARGE SCALE GENOMIC DNA]</scope>
    <source>
        <strain evidence="2 3">KCTC 23076</strain>
    </source>
</reference>
<name>A0ABV6RNF8_9GAMM</name>
<dbReference type="EMBL" id="JBHLTG010000002">
    <property type="protein sequence ID" value="MFC0678524.1"/>
    <property type="molecule type" value="Genomic_DNA"/>
</dbReference>